<dbReference type="SUPFAM" id="SSF48726">
    <property type="entry name" value="Immunoglobulin"/>
    <property type="match status" value="2"/>
</dbReference>
<dbReference type="GO" id="GO:0007156">
    <property type="term" value="P:homophilic cell adhesion via plasma membrane adhesion molecules"/>
    <property type="evidence" value="ECO:0007669"/>
    <property type="project" value="TreeGrafter"/>
</dbReference>
<organism evidence="6 7">
    <name type="scientific">Lutzomyia longipalpis</name>
    <name type="common">Sand fly</name>
    <dbReference type="NCBI Taxonomy" id="7200"/>
    <lineage>
        <taxon>Eukaryota</taxon>
        <taxon>Metazoa</taxon>
        <taxon>Ecdysozoa</taxon>
        <taxon>Arthropoda</taxon>
        <taxon>Hexapoda</taxon>
        <taxon>Insecta</taxon>
        <taxon>Pterygota</taxon>
        <taxon>Neoptera</taxon>
        <taxon>Endopterygota</taxon>
        <taxon>Diptera</taxon>
        <taxon>Nematocera</taxon>
        <taxon>Psychodoidea</taxon>
        <taxon>Psychodidae</taxon>
        <taxon>Lutzomyia</taxon>
        <taxon>Lutzomyia</taxon>
    </lineage>
</organism>
<dbReference type="Pfam" id="PF13927">
    <property type="entry name" value="Ig_3"/>
    <property type="match status" value="2"/>
</dbReference>
<dbReference type="EMBL" id="AJWK01002929">
    <property type="status" value="NOT_ANNOTATED_CDS"/>
    <property type="molecule type" value="Genomic_DNA"/>
</dbReference>
<evidence type="ECO:0000313" key="7">
    <source>
        <dbReference type="Proteomes" id="UP000092461"/>
    </source>
</evidence>
<name>A0A1B0C9W3_LUTLO</name>
<evidence type="ECO:0000256" key="1">
    <source>
        <dbReference type="ARBA" id="ARBA00022729"/>
    </source>
</evidence>
<accession>A0A1B0C9W3</accession>
<evidence type="ECO:0000313" key="6">
    <source>
        <dbReference type="EnsemblMetazoa" id="LLOJ000735-PA"/>
    </source>
</evidence>
<dbReference type="InterPro" id="IPR007110">
    <property type="entry name" value="Ig-like_dom"/>
</dbReference>
<dbReference type="GO" id="GO:0005886">
    <property type="term" value="C:plasma membrane"/>
    <property type="evidence" value="ECO:0007669"/>
    <property type="project" value="TreeGrafter"/>
</dbReference>
<evidence type="ECO:0000256" key="4">
    <source>
        <dbReference type="SAM" id="SignalP"/>
    </source>
</evidence>
<dbReference type="GO" id="GO:0030424">
    <property type="term" value="C:axon"/>
    <property type="evidence" value="ECO:0007669"/>
    <property type="project" value="TreeGrafter"/>
</dbReference>
<evidence type="ECO:0000256" key="3">
    <source>
        <dbReference type="ARBA" id="ARBA00023319"/>
    </source>
</evidence>
<dbReference type="InterPro" id="IPR013783">
    <property type="entry name" value="Ig-like_fold"/>
</dbReference>
<dbReference type="InterPro" id="IPR050958">
    <property type="entry name" value="Cell_Adh-Cytoskel_Orgn"/>
</dbReference>
<keyword evidence="1 4" id="KW-0732">Signal</keyword>
<dbReference type="VEuPathDB" id="VectorBase:LLONM1_010760"/>
<keyword evidence="3" id="KW-0393">Immunoglobulin domain</keyword>
<feature type="signal peptide" evidence="4">
    <location>
        <begin position="1"/>
        <end position="26"/>
    </location>
</feature>
<protein>
    <recommendedName>
        <fullName evidence="5">Ig-like domain-containing protein</fullName>
    </recommendedName>
</protein>
<dbReference type="PROSITE" id="PS50835">
    <property type="entry name" value="IG_LIKE"/>
    <property type="match status" value="1"/>
</dbReference>
<dbReference type="AlphaFoldDB" id="A0A1B0C9W3"/>
<dbReference type="Proteomes" id="UP000092461">
    <property type="component" value="Unassembled WGS sequence"/>
</dbReference>
<feature type="domain" description="Ig-like" evidence="5">
    <location>
        <begin position="82"/>
        <end position="142"/>
    </location>
</feature>
<dbReference type="GO" id="GO:0050808">
    <property type="term" value="P:synapse organization"/>
    <property type="evidence" value="ECO:0007669"/>
    <property type="project" value="TreeGrafter"/>
</dbReference>
<keyword evidence="7" id="KW-1185">Reference proteome</keyword>
<proteinExistence type="predicted"/>
<sequence>MVRLMEMSSSLLFAIGMFLVCGLTSGRSISEPNNSLLSSGGDSNKLIAQDWVKITAAPAARVTHVPGATVELECEVSGSPPPTIHWIRGSSPLNLDWVKITAAPAARVTHVPGATVELECEVSGSPPPTIHWIRGSSPLNLR</sequence>
<dbReference type="EnsemblMetazoa" id="LLOJ000735-RA">
    <property type="protein sequence ID" value="LLOJ000735-PA"/>
    <property type="gene ID" value="LLOJ000735"/>
</dbReference>
<dbReference type="EMBL" id="AJWK01002928">
    <property type="status" value="NOT_ANNOTATED_CDS"/>
    <property type="molecule type" value="Genomic_DNA"/>
</dbReference>
<evidence type="ECO:0000256" key="2">
    <source>
        <dbReference type="ARBA" id="ARBA00023157"/>
    </source>
</evidence>
<evidence type="ECO:0000259" key="5">
    <source>
        <dbReference type="PROSITE" id="PS50835"/>
    </source>
</evidence>
<feature type="chain" id="PRO_5008405518" description="Ig-like domain-containing protein" evidence="4">
    <location>
        <begin position="27"/>
        <end position="142"/>
    </location>
</feature>
<dbReference type="PANTHER" id="PTHR45080">
    <property type="entry name" value="CONTACTIN 5"/>
    <property type="match status" value="1"/>
</dbReference>
<reference evidence="6" key="1">
    <citation type="submission" date="2020-05" db="UniProtKB">
        <authorList>
            <consortium name="EnsemblMetazoa"/>
        </authorList>
    </citation>
    <scope>IDENTIFICATION</scope>
    <source>
        <strain evidence="6">Jacobina</strain>
    </source>
</reference>
<dbReference type="PANTHER" id="PTHR45080:SF8">
    <property type="entry name" value="IG-LIKE DOMAIN-CONTAINING PROTEIN"/>
    <property type="match status" value="1"/>
</dbReference>
<dbReference type="GO" id="GO:0008046">
    <property type="term" value="F:axon guidance receptor activity"/>
    <property type="evidence" value="ECO:0007669"/>
    <property type="project" value="TreeGrafter"/>
</dbReference>
<keyword evidence="2" id="KW-1015">Disulfide bond</keyword>
<dbReference type="GO" id="GO:0043025">
    <property type="term" value="C:neuronal cell body"/>
    <property type="evidence" value="ECO:0007669"/>
    <property type="project" value="TreeGrafter"/>
</dbReference>
<dbReference type="InterPro" id="IPR036179">
    <property type="entry name" value="Ig-like_dom_sf"/>
</dbReference>
<dbReference type="Gene3D" id="2.60.40.10">
    <property type="entry name" value="Immunoglobulins"/>
    <property type="match status" value="2"/>
</dbReference>
<dbReference type="VEuPathDB" id="VectorBase:LLOJ000735"/>